<organism evidence="1">
    <name type="scientific">Rhizophora mucronata</name>
    <name type="common">Asiatic mangrove</name>
    <dbReference type="NCBI Taxonomy" id="61149"/>
    <lineage>
        <taxon>Eukaryota</taxon>
        <taxon>Viridiplantae</taxon>
        <taxon>Streptophyta</taxon>
        <taxon>Embryophyta</taxon>
        <taxon>Tracheophyta</taxon>
        <taxon>Spermatophyta</taxon>
        <taxon>Magnoliopsida</taxon>
        <taxon>eudicotyledons</taxon>
        <taxon>Gunneridae</taxon>
        <taxon>Pentapetalae</taxon>
        <taxon>rosids</taxon>
        <taxon>fabids</taxon>
        <taxon>Malpighiales</taxon>
        <taxon>Rhizophoraceae</taxon>
        <taxon>Rhizophora</taxon>
    </lineage>
</organism>
<name>A0A2P2INN8_RHIMU</name>
<sequence length="104" mass="11125">MASGLIAGRSSSTWMRATWKATTTTTAVARRSATRNATRVSFSPSIRPSFTLHSARFLKRELRSSIVPLHCAIASACLVSKLPAEATSASPDALGRFANYLSPI</sequence>
<proteinExistence type="predicted"/>
<reference evidence="1" key="1">
    <citation type="submission" date="2018-02" db="EMBL/GenBank/DDBJ databases">
        <title>Rhizophora mucronata_Transcriptome.</title>
        <authorList>
            <person name="Meera S.P."/>
            <person name="Sreeshan A."/>
            <person name="Augustine A."/>
        </authorList>
    </citation>
    <scope>NUCLEOTIDE SEQUENCE</scope>
    <source>
        <tissue evidence="1">Leaf</tissue>
    </source>
</reference>
<dbReference type="EMBL" id="GGEC01002347">
    <property type="protein sequence ID" value="MBW82830.1"/>
    <property type="molecule type" value="Transcribed_RNA"/>
</dbReference>
<dbReference type="AlphaFoldDB" id="A0A2P2INN8"/>
<evidence type="ECO:0000313" key="1">
    <source>
        <dbReference type="EMBL" id="MBW82830.1"/>
    </source>
</evidence>
<accession>A0A2P2INN8</accession>
<protein>
    <submittedName>
        <fullName evidence="1">Uncharacterized protein MANES_04G008100</fullName>
    </submittedName>
</protein>